<gene>
    <name evidence="1" type="ORF">FJTKL_02115</name>
</gene>
<accession>A0ABR4DZ08</accession>
<sequence length="102" mass="11441">MSSELFRVIRSVVIFPDSTTFPEITVAPKTASAYIQRTYACVTSDSSRSAILTFPPPLYGHSRLPVLSMFTWTDHTMDSSSYHGPRCPVERWCPGQCKILNP</sequence>
<reference evidence="1 2" key="1">
    <citation type="submission" date="2024-03" db="EMBL/GenBank/DDBJ databases">
        <title>A high-quality draft genome sequence of Diaporthe vaccinii, a causative agent of upright dieback and viscid rot disease in cranberry plants.</title>
        <authorList>
            <person name="Sarrasin M."/>
            <person name="Lang B.F."/>
            <person name="Burger G."/>
        </authorList>
    </citation>
    <scope>NUCLEOTIDE SEQUENCE [LARGE SCALE GENOMIC DNA]</scope>
    <source>
        <strain evidence="1 2">IS7</strain>
    </source>
</reference>
<keyword evidence="2" id="KW-1185">Reference proteome</keyword>
<evidence type="ECO:0000313" key="2">
    <source>
        <dbReference type="Proteomes" id="UP001600888"/>
    </source>
</evidence>
<evidence type="ECO:0000313" key="1">
    <source>
        <dbReference type="EMBL" id="KAL2275365.1"/>
    </source>
</evidence>
<dbReference type="Proteomes" id="UP001600888">
    <property type="component" value="Unassembled WGS sequence"/>
</dbReference>
<proteinExistence type="predicted"/>
<organism evidence="1 2">
    <name type="scientific">Diaporthe vaccinii</name>
    <dbReference type="NCBI Taxonomy" id="105482"/>
    <lineage>
        <taxon>Eukaryota</taxon>
        <taxon>Fungi</taxon>
        <taxon>Dikarya</taxon>
        <taxon>Ascomycota</taxon>
        <taxon>Pezizomycotina</taxon>
        <taxon>Sordariomycetes</taxon>
        <taxon>Sordariomycetidae</taxon>
        <taxon>Diaporthales</taxon>
        <taxon>Diaporthaceae</taxon>
        <taxon>Diaporthe</taxon>
        <taxon>Diaporthe eres species complex</taxon>
    </lineage>
</organism>
<dbReference type="EMBL" id="JBAWTH010000136">
    <property type="protein sequence ID" value="KAL2275365.1"/>
    <property type="molecule type" value="Genomic_DNA"/>
</dbReference>
<name>A0ABR4DZ08_9PEZI</name>
<protein>
    <submittedName>
        <fullName evidence="1">Uncharacterized protein</fullName>
    </submittedName>
</protein>
<comment type="caution">
    <text evidence="1">The sequence shown here is derived from an EMBL/GenBank/DDBJ whole genome shotgun (WGS) entry which is preliminary data.</text>
</comment>